<gene>
    <name evidence="1" type="ORF">acsn021_29850</name>
</gene>
<name>A0A6S6R052_9FIRM</name>
<evidence type="ECO:0000313" key="2">
    <source>
        <dbReference type="Proteomes" id="UP000515561"/>
    </source>
</evidence>
<accession>A0A6S6R052</accession>
<sequence length="60" mass="6337">MSLIGFLSLVYVLMIGGVVNGPVLAGIFTVIGFGAFGKHLKNSLPVVIGELLLLCFWGMI</sequence>
<organism evidence="1 2">
    <name type="scientific">Anaerocolumna cellulosilytica</name>
    <dbReference type="NCBI Taxonomy" id="433286"/>
    <lineage>
        <taxon>Bacteria</taxon>
        <taxon>Bacillati</taxon>
        <taxon>Bacillota</taxon>
        <taxon>Clostridia</taxon>
        <taxon>Lachnospirales</taxon>
        <taxon>Lachnospiraceae</taxon>
        <taxon>Anaerocolumna</taxon>
    </lineage>
</organism>
<dbReference type="AlphaFoldDB" id="A0A6S6R052"/>
<reference evidence="1 2" key="1">
    <citation type="journal article" date="2016" name="Int. J. Syst. Evol. Microbiol.">
        <title>Descriptions of Anaerotaenia torta gen. nov., sp. nov. and Anaerocolumna cellulosilytica gen. nov., sp. nov. isolated from a methanogenic reactor of cattle waste.</title>
        <authorList>
            <person name="Uek A."/>
            <person name="Ohtaki Y."/>
            <person name="Kaku N."/>
            <person name="Ueki K."/>
        </authorList>
    </citation>
    <scope>NUCLEOTIDE SEQUENCE [LARGE SCALE GENOMIC DNA]</scope>
    <source>
        <strain evidence="1 2">SN021</strain>
    </source>
</reference>
<dbReference type="KEGG" id="acel:acsn021_29850"/>
<proteinExistence type="predicted"/>
<dbReference type="InterPro" id="IPR011470">
    <property type="entry name" value="DUF1576"/>
</dbReference>
<evidence type="ECO:0000313" key="1">
    <source>
        <dbReference type="EMBL" id="BCJ95416.1"/>
    </source>
</evidence>
<dbReference type="EMBL" id="AP023367">
    <property type="protein sequence ID" value="BCJ95416.1"/>
    <property type="molecule type" value="Genomic_DNA"/>
</dbReference>
<protein>
    <submittedName>
        <fullName evidence="1">Uncharacterized protein</fullName>
    </submittedName>
</protein>
<keyword evidence="2" id="KW-1185">Reference proteome</keyword>
<dbReference type="Proteomes" id="UP000515561">
    <property type="component" value="Chromosome"/>
</dbReference>
<dbReference type="Pfam" id="PF07613">
    <property type="entry name" value="DUF1576"/>
    <property type="match status" value="1"/>
</dbReference>